<dbReference type="PATRIC" id="fig|29423.5.peg.1372"/>
<protein>
    <submittedName>
        <fullName evidence="1">Uncharacterized protein</fullName>
    </submittedName>
</protein>
<reference evidence="1 2" key="1">
    <citation type="submission" date="2015-11" db="EMBL/GenBank/DDBJ databases">
        <title>Genomic analysis of 38 Legionella species identifies large and diverse effector repertoires.</title>
        <authorList>
            <person name="Burstein D."/>
            <person name="Amaro F."/>
            <person name="Zusman T."/>
            <person name="Lifshitz Z."/>
            <person name="Cohen O."/>
            <person name="Gilbert J.A."/>
            <person name="Pupko T."/>
            <person name="Shuman H.A."/>
            <person name="Segal G."/>
        </authorList>
    </citation>
    <scope>NUCLEOTIDE SEQUENCE [LARGE SCALE GENOMIC DNA]</scope>
    <source>
        <strain evidence="1 2">Oak Ridge-10</strain>
    </source>
</reference>
<name>A0A0W0X1A9_9GAMM</name>
<dbReference type="EMBL" id="LNYP01000028">
    <property type="protein sequence ID" value="KTD38366.1"/>
    <property type="molecule type" value="Genomic_DNA"/>
</dbReference>
<evidence type="ECO:0000313" key="1">
    <source>
        <dbReference type="EMBL" id="KTD38366.1"/>
    </source>
</evidence>
<gene>
    <name evidence="1" type="ORF">Loak_1311</name>
</gene>
<comment type="caution">
    <text evidence="1">The sequence shown here is derived from an EMBL/GenBank/DDBJ whole genome shotgun (WGS) entry which is preliminary data.</text>
</comment>
<dbReference type="AlphaFoldDB" id="A0A0W0X1A9"/>
<evidence type="ECO:0000313" key="2">
    <source>
        <dbReference type="Proteomes" id="UP000054858"/>
    </source>
</evidence>
<sequence length="302" mass="34791">MKVIHLGQLHKLPFEYGPTDNYVQKFLQNQLEIAKYLRYHLDSPVLLEGLEYTSEHYTGPMNRVVQTIFPEALPRQATELNKMQREFLYQIGSVRTLHYLGELTQIHRAIRPEKLEEINKTATSGDSLTIIKPREEEAIACLQEVIAQKESCHEVILVFGEFYDFHPHCTEYGYEYEKINCGAPNATKEMHTSDDSLKRHALSSFRTANLFFFRPQKEEEKSYHVKGNLFFTIKRSNHSDYHLMVLLNGEEVNKVILSKREALKIVANLSNPDRLSSVLKSMDSTLKIADIVDAADDMPTPS</sequence>
<dbReference type="Proteomes" id="UP000054858">
    <property type="component" value="Unassembled WGS sequence"/>
</dbReference>
<accession>A0A0W0X1A9</accession>
<dbReference type="RefSeq" id="WP_025385613.1">
    <property type="nucleotide sequence ID" value="NZ_LCUA01000034.1"/>
</dbReference>
<organism evidence="1 2">
    <name type="scientific">Legionella oakridgensis</name>
    <dbReference type="NCBI Taxonomy" id="29423"/>
    <lineage>
        <taxon>Bacteria</taxon>
        <taxon>Pseudomonadati</taxon>
        <taxon>Pseudomonadota</taxon>
        <taxon>Gammaproteobacteria</taxon>
        <taxon>Legionellales</taxon>
        <taxon>Legionellaceae</taxon>
        <taxon>Legionella</taxon>
    </lineage>
</organism>
<proteinExistence type="predicted"/>